<proteinExistence type="predicted"/>
<reference evidence="4 5" key="1">
    <citation type="submission" date="2019-08" db="EMBL/GenBank/DDBJ databases">
        <title>Complete genome sequence of Terriglobus albidus strain ORNL.</title>
        <authorList>
            <person name="Podar M."/>
        </authorList>
    </citation>
    <scope>NUCLEOTIDE SEQUENCE [LARGE SCALE GENOMIC DNA]</scope>
    <source>
        <strain evidence="4 5">ORNL</strain>
    </source>
</reference>
<evidence type="ECO:0000313" key="5">
    <source>
        <dbReference type="Proteomes" id="UP000321820"/>
    </source>
</evidence>
<name>A0A5B9EIN5_9BACT</name>
<dbReference type="SUPFAM" id="SSF52172">
    <property type="entry name" value="CheY-like"/>
    <property type="match status" value="1"/>
</dbReference>
<feature type="modified residue" description="4-aspartylphosphate" evidence="2">
    <location>
        <position position="54"/>
    </location>
</feature>
<dbReference type="Gene3D" id="3.40.50.2300">
    <property type="match status" value="1"/>
</dbReference>
<dbReference type="EMBL" id="CP042806">
    <property type="protein sequence ID" value="QEE30257.1"/>
    <property type="molecule type" value="Genomic_DNA"/>
</dbReference>
<sequence length="122" mass="13322">MIPVKCLIADDADGARELLRYVLEGQEIEVIEARDGQEAIDLALEHTPDFVILDIGMPKVDGFGVVSALRGMQIFNATPILALTAASGDLNRRDFEKAGFTAWLPKPIRPAIIRQALADFTC</sequence>
<dbReference type="Pfam" id="PF00072">
    <property type="entry name" value="Response_reg"/>
    <property type="match status" value="1"/>
</dbReference>
<dbReference type="PANTHER" id="PTHR44591:SF3">
    <property type="entry name" value="RESPONSE REGULATORY DOMAIN-CONTAINING PROTEIN"/>
    <property type="match status" value="1"/>
</dbReference>
<accession>A0A5B9EIN5</accession>
<dbReference type="KEGG" id="talb:FTW19_21110"/>
<evidence type="ECO:0000256" key="1">
    <source>
        <dbReference type="ARBA" id="ARBA00022553"/>
    </source>
</evidence>
<dbReference type="InterPro" id="IPR001789">
    <property type="entry name" value="Sig_transdc_resp-reg_receiver"/>
</dbReference>
<dbReference type="PROSITE" id="PS50110">
    <property type="entry name" value="RESPONSE_REGULATORY"/>
    <property type="match status" value="1"/>
</dbReference>
<dbReference type="AlphaFoldDB" id="A0A5B9EIN5"/>
<protein>
    <submittedName>
        <fullName evidence="4">Response regulator</fullName>
    </submittedName>
</protein>
<evidence type="ECO:0000256" key="2">
    <source>
        <dbReference type="PROSITE-ProRule" id="PRU00169"/>
    </source>
</evidence>
<dbReference type="OrthoDB" id="9790669at2"/>
<dbReference type="PANTHER" id="PTHR44591">
    <property type="entry name" value="STRESS RESPONSE REGULATOR PROTEIN 1"/>
    <property type="match status" value="1"/>
</dbReference>
<dbReference type="GO" id="GO:0000160">
    <property type="term" value="P:phosphorelay signal transduction system"/>
    <property type="evidence" value="ECO:0007669"/>
    <property type="project" value="InterPro"/>
</dbReference>
<gene>
    <name evidence="4" type="ORF">FTW19_21110</name>
</gene>
<dbReference type="InterPro" id="IPR011006">
    <property type="entry name" value="CheY-like_superfamily"/>
</dbReference>
<dbReference type="Proteomes" id="UP000321820">
    <property type="component" value="Chromosome"/>
</dbReference>
<dbReference type="RefSeq" id="WP_147649526.1">
    <property type="nucleotide sequence ID" value="NZ_CP042806.1"/>
</dbReference>
<keyword evidence="1 2" id="KW-0597">Phosphoprotein</keyword>
<organism evidence="4 5">
    <name type="scientific">Terriglobus albidus</name>
    <dbReference type="NCBI Taxonomy" id="1592106"/>
    <lineage>
        <taxon>Bacteria</taxon>
        <taxon>Pseudomonadati</taxon>
        <taxon>Acidobacteriota</taxon>
        <taxon>Terriglobia</taxon>
        <taxon>Terriglobales</taxon>
        <taxon>Acidobacteriaceae</taxon>
        <taxon>Terriglobus</taxon>
    </lineage>
</organism>
<evidence type="ECO:0000313" key="4">
    <source>
        <dbReference type="EMBL" id="QEE30257.1"/>
    </source>
</evidence>
<dbReference type="InterPro" id="IPR050595">
    <property type="entry name" value="Bact_response_regulator"/>
</dbReference>
<dbReference type="SMART" id="SM00448">
    <property type="entry name" value="REC"/>
    <property type="match status" value="1"/>
</dbReference>
<evidence type="ECO:0000259" key="3">
    <source>
        <dbReference type="PROSITE" id="PS50110"/>
    </source>
</evidence>
<keyword evidence="5" id="KW-1185">Reference proteome</keyword>
<feature type="domain" description="Response regulatory" evidence="3">
    <location>
        <begin position="5"/>
        <end position="121"/>
    </location>
</feature>